<keyword evidence="2 6" id="KW-0812">Transmembrane</keyword>
<feature type="transmembrane region" description="Helical" evidence="6">
    <location>
        <begin position="54"/>
        <end position="74"/>
    </location>
</feature>
<dbReference type="Proteomes" id="UP001150538">
    <property type="component" value="Unassembled WGS sequence"/>
</dbReference>
<feature type="compositionally biased region" description="Polar residues" evidence="5">
    <location>
        <begin position="297"/>
        <end position="308"/>
    </location>
</feature>
<feature type="transmembrane region" description="Helical" evidence="6">
    <location>
        <begin position="20"/>
        <end position="42"/>
    </location>
</feature>
<reference evidence="7" key="1">
    <citation type="submission" date="2022-07" db="EMBL/GenBank/DDBJ databases">
        <title>Phylogenomic reconstructions and comparative analyses of Kickxellomycotina fungi.</title>
        <authorList>
            <person name="Reynolds N.K."/>
            <person name="Stajich J.E."/>
            <person name="Barry K."/>
            <person name="Grigoriev I.V."/>
            <person name="Crous P."/>
            <person name="Smith M.E."/>
        </authorList>
    </citation>
    <scope>NUCLEOTIDE SEQUENCE</scope>
    <source>
        <strain evidence="7">NBRC 100468</strain>
    </source>
</reference>
<evidence type="ECO:0000256" key="1">
    <source>
        <dbReference type="ARBA" id="ARBA00004141"/>
    </source>
</evidence>
<protein>
    <submittedName>
        <fullName evidence="7">Uncharacterized protein</fullName>
    </submittedName>
</protein>
<comment type="caution">
    <text evidence="7">The sequence shown here is derived from an EMBL/GenBank/DDBJ whole genome shotgun (WGS) entry which is preliminary data.</text>
</comment>
<evidence type="ECO:0000313" key="7">
    <source>
        <dbReference type="EMBL" id="KAJ1922194.1"/>
    </source>
</evidence>
<accession>A0A9W8DRW7</accession>
<dbReference type="PANTHER" id="PTHR23112:SF0">
    <property type="entry name" value="TRANSMEMBRANE PROTEIN 116"/>
    <property type="match status" value="1"/>
</dbReference>
<feature type="transmembrane region" description="Helical" evidence="6">
    <location>
        <begin position="569"/>
        <end position="586"/>
    </location>
</feature>
<dbReference type="OrthoDB" id="5543279at2759"/>
<feature type="transmembrane region" description="Helical" evidence="6">
    <location>
        <begin position="136"/>
        <end position="157"/>
    </location>
</feature>
<feature type="transmembrane region" description="Helical" evidence="6">
    <location>
        <begin position="528"/>
        <end position="549"/>
    </location>
</feature>
<dbReference type="Gene3D" id="1.20.1070.10">
    <property type="entry name" value="Rhodopsin 7-helix transmembrane proteins"/>
    <property type="match status" value="1"/>
</dbReference>
<feature type="compositionally biased region" description="Polar residues" evidence="5">
    <location>
        <begin position="328"/>
        <end position="341"/>
    </location>
</feature>
<feature type="compositionally biased region" description="Polar residues" evidence="5">
    <location>
        <begin position="271"/>
        <end position="281"/>
    </location>
</feature>
<organism evidence="7 8">
    <name type="scientific">Mycoemilia scoparia</name>
    <dbReference type="NCBI Taxonomy" id="417184"/>
    <lineage>
        <taxon>Eukaryota</taxon>
        <taxon>Fungi</taxon>
        <taxon>Fungi incertae sedis</taxon>
        <taxon>Zoopagomycota</taxon>
        <taxon>Kickxellomycotina</taxon>
        <taxon>Kickxellomycetes</taxon>
        <taxon>Kickxellales</taxon>
        <taxon>Kickxellaceae</taxon>
        <taxon>Mycoemilia</taxon>
    </lineage>
</organism>
<comment type="subcellular location">
    <subcellularLocation>
        <location evidence="1">Membrane</location>
        <topology evidence="1">Multi-pass membrane protein</topology>
    </subcellularLocation>
</comment>
<evidence type="ECO:0000313" key="8">
    <source>
        <dbReference type="Proteomes" id="UP001150538"/>
    </source>
</evidence>
<feature type="compositionally biased region" description="Polar residues" evidence="5">
    <location>
        <begin position="462"/>
        <end position="487"/>
    </location>
</feature>
<dbReference type="PANTHER" id="PTHR23112">
    <property type="entry name" value="G PROTEIN-COUPLED RECEPTOR 157-RELATED"/>
    <property type="match status" value="1"/>
</dbReference>
<feature type="region of interest" description="Disordered" evidence="5">
    <location>
        <begin position="445"/>
        <end position="487"/>
    </location>
</feature>
<dbReference type="GO" id="GO:0007189">
    <property type="term" value="P:adenylate cyclase-activating G protein-coupled receptor signaling pathway"/>
    <property type="evidence" value="ECO:0007669"/>
    <property type="project" value="TreeGrafter"/>
</dbReference>
<gene>
    <name evidence="7" type="ORF">H4219_000056</name>
</gene>
<keyword evidence="4 6" id="KW-0472">Membrane</keyword>
<evidence type="ECO:0000256" key="3">
    <source>
        <dbReference type="ARBA" id="ARBA00022989"/>
    </source>
</evidence>
<proteinExistence type="predicted"/>
<feature type="compositionally biased region" description="Polar residues" evidence="5">
    <location>
        <begin position="374"/>
        <end position="385"/>
    </location>
</feature>
<dbReference type="EMBL" id="JANBPU010000001">
    <property type="protein sequence ID" value="KAJ1922194.1"/>
    <property type="molecule type" value="Genomic_DNA"/>
</dbReference>
<name>A0A9W8DRW7_9FUNG</name>
<feature type="region of interest" description="Disordered" evidence="5">
    <location>
        <begin position="263"/>
        <end position="310"/>
    </location>
</feature>
<keyword evidence="8" id="KW-1185">Reference proteome</keyword>
<dbReference type="GO" id="GO:0005886">
    <property type="term" value="C:plasma membrane"/>
    <property type="evidence" value="ECO:0007669"/>
    <property type="project" value="TreeGrafter"/>
</dbReference>
<feature type="transmembrane region" description="Helical" evidence="6">
    <location>
        <begin position="177"/>
        <end position="207"/>
    </location>
</feature>
<dbReference type="AlphaFoldDB" id="A0A9W8DRW7"/>
<feature type="compositionally biased region" description="Basic and acidic residues" evidence="5">
    <location>
        <begin position="389"/>
        <end position="409"/>
    </location>
</feature>
<evidence type="ECO:0000256" key="4">
    <source>
        <dbReference type="ARBA" id="ARBA00023136"/>
    </source>
</evidence>
<evidence type="ECO:0000256" key="5">
    <source>
        <dbReference type="SAM" id="MobiDB-lite"/>
    </source>
</evidence>
<sequence>MQAETFLELDPNAYDFATKTLFAINLVSAAAGGMIIVIVMFLRRLHPPVAYTAAFRLSFWLGVVCMISHTASTIASRLPTYSHKIQHSQSLGRFLVWAQFAMPLWFILLNCAIATDLLLSQLVRIKPSRLARIHRWYVPTSSGVAFILALPLLIYRNEYYEAHNVFSVQFPNALSVTLYYVLAFDIWIAIGIVYCAIVIGIVVTHLIRQIRRKSRALREQLVIPGDIMATSLKNSPNEWPHLTISQDLEDNANNIASHINQLEPIRKSSHRNSATENSSIEDSLESQRRDRIDKRNTIASDTDVQTVKPTHRPSLYTLELMAPYESVSYSKGPSTGATLNSDTERLGGIPTGHSRERSYSEDTEMLEEAYQEQHPGSQQEHQQICRSYKSKDNSYRDGEHSETPQEKQDSPNIQMLDSIIKNNSLEYRFSLTREQRIEIPIQGLGVSDGHQQGHQWEKSHSRSTTKAKATSCSYDPNAGSTTQSPSTPKRMFWKTPPLFLLQNSNNNDYKTQSWSRNSRPPTFAIFRLLLYPLVPIITLTLMAVVRWVWFRSTMPPKYIILNHSSGVLRSSQGILCLVVFLLNPALNRIFKELRKKAGIQKG</sequence>
<keyword evidence="3 6" id="KW-1133">Transmembrane helix</keyword>
<feature type="region of interest" description="Disordered" evidence="5">
    <location>
        <begin position="328"/>
        <end position="413"/>
    </location>
</feature>
<evidence type="ECO:0000256" key="6">
    <source>
        <dbReference type="SAM" id="Phobius"/>
    </source>
</evidence>
<feature type="transmembrane region" description="Helical" evidence="6">
    <location>
        <begin position="94"/>
        <end position="115"/>
    </location>
</feature>
<dbReference type="GO" id="GO:0004930">
    <property type="term" value="F:G protein-coupled receptor activity"/>
    <property type="evidence" value="ECO:0007669"/>
    <property type="project" value="TreeGrafter"/>
</dbReference>
<evidence type="ECO:0000256" key="2">
    <source>
        <dbReference type="ARBA" id="ARBA00022692"/>
    </source>
</evidence>
<feature type="compositionally biased region" description="Acidic residues" evidence="5">
    <location>
        <begin position="361"/>
        <end position="370"/>
    </location>
</feature>
<feature type="compositionally biased region" description="Basic and acidic residues" evidence="5">
    <location>
        <begin position="285"/>
        <end position="296"/>
    </location>
</feature>